<reference evidence="1 2" key="1">
    <citation type="submission" date="2014-09" db="EMBL/GenBank/DDBJ databases">
        <title>Sporocytophaga myxococcoides PG-01 genome sequencing.</title>
        <authorList>
            <person name="Liu L."/>
            <person name="Gao P.J."/>
            <person name="Chen G.J."/>
            <person name="Wang L.S."/>
        </authorList>
    </citation>
    <scope>NUCLEOTIDE SEQUENCE [LARGE SCALE GENOMIC DNA]</scope>
    <source>
        <strain evidence="1 2">PG-01</strain>
    </source>
</reference>
<dbReference type="OrthoDB" id="8402552at2"/>
<dbReference type="AlphaFoldDB" id="A0A098LGG9"/>
<name>A0A098LGG9_9BACT</name>
<protein>
    <recommendedName>
        <fullName evidence="3">Limonene hydroxylase</fullName>
    </recommendedName>
</protein>
<evidence type="ECO:0008006" key="3">
    <source>
        <dbReference type="Google" id="ProtNLM"/>
    </source>
</evidence>
<accession>A0A098LGG9</accession>
<gene>
    <name evidence="1" type="ORF">MYP_2783</name>
</gene>
<evidence type="ECO:0000313" key="2">
    <source>
        <dbReference type="Proteomes" id="UP000030185"/>
    </source>
</evidence>
<dbReference type="eggNOG" id="ENOG502Z968">
    <property type="taxonomic scope" value="Bacteria"/>
</dbReference>
<keyword evidence="2" id="KW-1185">Reference proteome</keyword>
<sequence>MSFFSIFGGNDDIKDDSLPWYNLPSIFEYIKGNLDSDGNLSKEGNKLPDEEKRYENEKVRWIAGGLDGTLSYHAQSGNSAKDTKKVVELVKAISQKNSLSKKVELYNLLLKDNLMEFIDPSLEKIAALNLSIKPYLTEYARWLAFKGADRGPVKFGIALLGFIGDKSAIDKLITIGKHEEFTLFSVVALTNIYEDPEMELWELARHVEGWGKIHIVQRLGKTQNSKIKKWLIREGYKNSIMYEYLAYTCAVGGDLREELRAEVVDDELLNAAGEIIEALINGGPAEDLDLYEDGAEVVMLYVQHMEKKTNQTLADFLVLQSIKRYMEDENADWKERETLGWIEDLKVNLLIDIHKMINDIKWEQMIKTKLDTRDPREMWQVDQVAEFLGIDMWDIHWNRLTESPTQSEHWYKIMQSANNDNIDKIITLALEQLPLDEIATGPADELGLGREFELHSCLDYLLQRLGAFPNKGFPLIKAALRSPVTRNRNFAIKALSSWGASNWPEGTEALLESAEKVEPNESTKTDLRNLLNGKDID</sequence>
<organism evidence="1 2">
    <name type="scientific">Sporocytophaga myxococcoides</name>
    <dbReference type="NCBI Taxonomy" id="153721"/>
    <lineage>
        <taxon>Bacteria</taxon>
        <taxon>Pseudomonadati</taxon>
        <taxon>Bacteroidota</taxon>
        <taxon>Cytophagia</taxon>
        <taxon>Cytophagales</taxon>
        <taxon>Cytophagaceae</taxon>
        <taxon>Sporocytophaga</taxon>
    </lineage>
</organism>
<comment type="caution">
    <text evidence="1">The sequence shown here is derived from an EMBL/GenBank/DDBJ whole genome shotgun (WGS) entry which is preliminary data.</text>
</comment>
<dbReference type="STRING" id="153721.MYP_2783"/>
<dbReference type="RefSeq" id="WP_045464305.1">
    <property type="nucleotide sequence ID" value="NZ_BBLT01000005.1"/>
</dbReference>
<dbReference type="Proteomes" id="UP000030185">
    <property type="component" value="Unassembled WGS sequence"/>
</dbReference>
<proteinExistence type="predicted"/>
<evidence type="ECO:0000313" key="1">
    <source>
        <dbReference type="EMBL" id="GAL85554.1"/>
    </source>
</evidence>
<dbReference type="EMBL" id="BBLT01000005">
    <property type="protein sequence ID" value="GAL85554.1"/>
    <property type="molecule type" value="Genomic_DNA"/>
</dbReference>